<feature type="region of interest" description="Disordered" evidence="1">
    <location>
        <begin position="1"/>
        <end position="30"/>
    </location>
</feature>
<evidence type="ECO:0000313" key="3">
    <source>
        <dbReference type="Proteomes" id="UP001166674"/>
    </source>
</evidence>
<dbReference type="Proteomes" id="UP001166674">
    <property type="component" value="Unassembled WGS sequence"/>
</dbReference>
<accession>A0AA41T6V7</accession>
<organism evidence="2 3">
    <name type="scientific">Sciurus carolinensis</name>
    <name type="common">Eastern gray squirrel</name>
    <dbReference type="NCBI Taxonomy" id="30640"/>
    <lineage>
        <taxon>Eukaryota</taxon>
        <taxon>Metazoa</taxon>
        <taxon>Chordata</taxon>
        <taxon>Craniata</taxon>
        <taxon>Vertebrata</taxon>
        <taxon>Euteleostomi</taxon>
        <taxon>Mammalia</taxon>
        <taxon>Eutheria</taxon>
        <taxon>Euarchontoglires</taxon>
        <taxon>Glires</taxon>
        <taxon>Rodentia</taxon>
        <taxon>Sciuromorpha</taxon>
        <taxon>Sciuridae</taxon>
        <taxon>Sciurinae</taxon>
        <taxon>Sciurini</taxon>
        <taxon>Sciurus</taxon>
    </lineage>
</organism>
<name>A0AA41T6V7_SCICA</name>
<dbReference type="Pfam" id="PF17690">
    <property type="entry name" value="DUF5537"/>
    <property type="match status" value="1"/>
</dbReference>
<proteinExistence type="predicted"/>
<gene>
    <name evidence="2" type="ORF">SUZIE_183820</name>
</gene>
<evidence type="ECO:0000256" key="1">
    <source>
        <dbReference type="SAM" id="MobiDB-lite"/>
    </source>
</evidence>
<sequence length="227" mass="25416">MRGLDGRGSSCPRPGGAEPRSPASQGCRPRSMSMLVLRAARMRVRGRLPRPTVMDTTKTWPVWAGGSGQHRAAAGSRDARCPRCSRRCQNHRPFYHEPGTRSSSPLTRSCRDTFGLAEFKECVKMPYLPGLPTCQKSISSTPLEIHNRLLHTDTQMPAIRIKKTKGTCTMIPLQEKSKDSDFIDPFTGAPSQYLQRLSKMALLECNTIRQETSKKSKKGKKRELRDC</sequence>
<reference evidence="2" key="1">
    <citation type="submission" date="2020-03" db="EMBL/GenBank/DDBJ databases">
        <title>Studies in the Genomics of Life Span.</title>
        <authorList>
            <person name="Glass D."/>
        </authorList>
    </citation>
    <scope>NUCLEOTIDE SEQUENCE</scope>
    <source>
        <strain evidence="2">SUZIE</strain>
        <tissue evidence="2">Muscle</tissue>
    </source>
</reference>
<dbReference type="InterPro" id="IPR040505">
    <property type="entry name" value="DUF5537"/>
</dbReference>
<protein>
    <submittedName>
        <fullName evidence="2">Uncharacterized protein</fullName>
    </submittedName>
</protein>
<comment type="caution">
    <text evidence="2">The sequence shown here is derived from an EMBL/GenBank/DDBJ whole genome shotgun (WGS) entry which is preliminary data.</text>
</comment>
<evidence type="ECO:0000313" key="2">
    <source>
        <dbReference type="EMBL" id="MBZ3885614.1"/>
    </source>
</evidence>
<dbReference type="EMBL" id="JAATJV010401223">
    <property type="protein sequence ID" value="MBZ3885614.1"/>
    <property type="molecule type" value="Genomic_DNA"/>
</dbReference>
<keyword evidence="3" id="KW-1185">Reference proteome</keyword>
<dbReference type="AlphaFoldDB" id="A0AA41T6V7"/>